<evidence type="ECO:0000313" key="4">
    <source>
        <dbReference type="Proteomes" id="UP000317940"/>
    </source>
</evidence>
<keyword evidence="4" id="KW-1185">Reference proteome</keyword>
<evidence type="ECO:0000313" key="3">
    <source>
        <dbReference type="EMBL" id="TWF98893.1"/>
    </source>
</evidence>
<gene>
    <name evidence="3" type="ORF">FHX73_112722</name>
</gene>
<proteinExistence type="predicted"/>
<name>A0A561UHR1_9ACTN</name>
<dbReference type="AlphaFoldDB" id="A0A561UHR1"/>
<accession>A0A561UHR1</accession>
<protein>
    <submittedName>
        <fullName evidence="3">Uncharacterized protein DUF4157</fullName>
    </submittedName>
</protein>
<feature type="region of interest" description="Disordered" evidence="1">
    <location>
        <begin position="190"/>
        <end position="229"/>
    </location>
</feature>
<feature type="domain" description="eCIS core" evidence="2">
    <location>
        <begin position="92"/>
        <end position="163"/>
    </location>
</feature>
<feature type="region of interest" description="Disordered" evidence="1">
    <location>
        <begin position="53"/>
        <end position="97"/>
    </location>
</feature>
<evidence type="ECO:0000259" key="2">
    <source>
        <dbReference type="Pfam" id="PF13699"/>
    </source>
</evidence>
<evidence type="ECO:0000256" key="1">
    <source>
        <dbReference type="SAM" id="MobiDB-lite"/>
    </source>
</evidence>
<dbReference type="Pfam" id="PF13699">
    <property type="entry name" value="eCIS_core"/>
    <property type="match status" value="1"/>
</dbReference>
<sequence>MYDRDNARTPATGNGRAPARPAAGAVPFRRLLDLQATAGNAAVVQLLRRGGQLAPEDSHQHGAGCGHQAEQPQQPQVQRSAVHDVLRGGGRPLDQGTRTEMESRLGADFSDVRIHTDSAAKASAAELGARAYTSGSHVVIGDGGGDKHTLAHELTHVVQQRTGPVAGTDNGNGLRVSDPSDRFEREAEANATRVMSGPAAEVQRAPAGRTAGRAGSASPAASIQRAPGGGHLQGDHIFNALGSTGENVADTIAECVKEYLKAVDSGIAEVSKPPKGDRAAGPLYRNRSNRTANLAARLRRLRAASTEAEALGHPSSEAAAHYSFIATLATQGLQGDDPNSTTFGTFAGNLVGLARTATAVNPLYDETPGTWAVPEAFKAGLGTWSPFLASKIFDDDARSRVLAERVGNRTAEFNTWLTNTKAAYADLYQVMIEAIEELRSLVLWFDAMQRNTYYSETRPPDFAAHAGATPDLLNPPNNAAG</sequence>
<feature type="region of interest" description="Disordered" evidence="1">
    <location>
        <begin position="1"/>
        <end position="22"/>
    </location>
</feature>
<dbReference type="InterPro" id="IPR025295">
    <property type="entry name" value="eCIS_core_dom"/>
</dbReference>
<feature type="compositionally biased region" description="Low complexity" evidence="1">
    <location>
        <begin position="68"/>
        <end position="78"/>
    </location>
</feature>
<feature type="compositionally biased region" description="Low complexity" evidence="1">
    <location>
        <begin position="10"/>
        <end position="22"/>
    </location>
</feature>
<reference evidence="3 4" key="1">
    <citation type="submission" date="2019-06" db="EMBL/GenBank/DDBJ databases">
        <title>Sequencing the genomes of 1000 actinobacteria strains.</title>
        <authorList>
            <person name="Klenk H.-P."/>
        </authorList>
    </citation>
    <scope>NUCLEOTIDE SEQUENCE [LARGE SCALE GENOMIC DNA]</scope>
    <source>
        <strain evidence="3 4">DSM 44826</strain>
    </source>
</reference>
<comment type="caution">
    <text evidence="3">The sequence shown here is derived from an EMBL/GenBank/DDBJ whole genome shotgun (WGS) entry which is preliminary data.</text>
</comment>
<feature type="compositionally biased region" description="Low complexity" evidence="1">
    <location>
        <begin position="204"/>
        <end position="222"/>
    </location>
</feature>
<dbReference type="EMBL" id="VIWT01000001">
    <property type="protein sequence ID" value="TWF98893.1"/>
    <property type="molecule type" value="Genomic_DNA"/>
</dbReference>
<organism evidence="3 4">
    <name type="scientific">Kitasatospora viridis</name>
    <dbReference type="NCBI Taxonomy" id="281105"/>
    <lineage>
        <taxon>Bacteria</taxon>
        <taxon>Bacillati</taxon>
        <taxon>Actinomycetota</taxon>
        <taxon>Actinomycetes</taxon>
        <taxon>Kitasatosporales</taxon>
        <taxon>Streptomycetaceae</taxon>
        <taxon>Kitasatospora</taxon>
    </lineage>
</organism>
<dbReference type="Proteomes" id="UP000317940">
    <property type="component" value="Unassembled WGS sequence"/>
</dbReference>